<dbReference type="FunFam" id="3.20.20.70:FF:000015">
    <property type="entry name" value="Orotidine 5'-phosphate decarboxylase"/>
    <property type="match status" value="1"/>
</dbReference>
<dbReference type="AlphaFoldDB" id="A0A401FIS6"/>
<dbReference type="SMART" id="SM00934">
    <property type="entry name" value="OMPdecase"/>
    <property type="match status" value="1"/>
</dbReference>
<dbReference type="InterPro" id="IPR018089">
    <property type="entry name" value="OMPdecase_AS"/>
</dbReference>
<dbReference type="PANTHER" id="PTHR32119:SF2">
    <property type="entry name" value="OROTIDINE 5'-PHOSPHATE DECARBOXYLASE"/>
    <property type="match status" value="1"/>
</dbReference>
<evidence type="ECO:0000256" key="11">
    <source>
        <dbReference type="PIRSR" id="PIRSR614732-2"/>
    </source>
</evidence>
<name>A0A401FIS6_9LACO</name>
<evidence type="ECO:0000256" key="5">
    <source>
        <dbReference type="ARBA" id="ARBA00022975"/>
    </source>
</evidence>
<dbReference type="InterPro" id="IPR014732">
    <property type="entry name" value="OMPdecase"/>
</dbReference>
<keyword evidence="6 9" id="KW-0456">Lyase</keyword>
<evidence type="ECO:0000256" key="9">
    <source>
        <dbReference type="HAMAP-Rule" id="MF_01200"/>
    </source>
</evidence>
<keyword evidence="5 9" id="KW-0665">Pyrimidine biosynthesis</keyword>
<dbReference type="EC" id="4.1.1.23" evidence="9"/>
<sequence length="242" mass="26113">MQNHGPLIISLDVSTRAALFSFIEQFSPDEKLTIKIGMELFYGEGPRIVRDLLNRGYDVFLDLKLHDIPNTVKNGMKQIGKLGVAFTTVHALGGSAMINQAKQGLIEGAEEAGVQPPKLLAVTELTSITPEGLANEQNSKLSMVDQVVSLANLAKQSGADGVITSPLEVEALRAAVGDDFWYVTPGIRPKDFPKDDQSRTATPAEAATVGSSTLVVGRPIINANDSVATYHKMLEEWQNANR</sequence>
<dbReference type="UniPathway" id="UPA00070">
    <property type="reaction ID" value="UER00120"/>
</dbReference>
<comment type="catalytic activity">
    <reaction evidence="7 9 12">
        <text>orotidine 5'-phosphate + H(+) = UMP + CO2</text>
        <dbReference type="Rhea" id="RHEA:11596"/>
        <dbReference type="ChEBI" id="CHEBI:15378"/>
        <dbReference type="ChEBI" id="CHEBI:16526"/>
        <dbReference type="ChEBI" id="CHEBI:57538"/>
        <dbReference type="ChEBI" id="CHEBI:57865"/>
        <dbReference type="EC" id="4.1.1.23"/>
    </reaction>
</comment>
<comment type="subunit">
    <text evidence="3 9">Homodimer.</text>
</comment>
<dbReference type="EMBL" id="BEXA01000001">
    <property type="protein sequence ID" value="GAY72273.1"/>
    <property type="molecule type" value="Genomic_DNA"/>
</dbReference>
<dbReference type="Pfam" id="PF00215">
    <property type="entry name" value="OMPdecase"/>
    <property type="match status" value="1"/>
</dbReference>
<proteinExistence type="inferred from homology"/>
<dbReference type="GO" id="GO:0006207">
    <property type="term" value="P:'de novo' pyrimidine nucleobase biosynthetic process"/>
    <property type="evidence" value="ECO:0007669"/>
    <property type="project" value="InterPro"/>
</dbReference>
<feature type="binding site" evidence="9 11">
    <location>
        <position position="188"/>
    </location>
    <ligand>
        <name>substrate</name>
    </ligand>
</feature>
<evidence type="ECO:0000259" key="13">
    <source>
        <dbReference type="SMART" id="SM00934"/>
    </source>
</evidence>
<evidence type="ECO:0000256" key="2">
    <source>
        <dbReference type="ARBA" id="ARBA00004861"/>
    </source>
</evidence>
<evidence type="ECO:0000256" key="3">
    <source>
        <dbReference type="ARBA" id="ARBA00011738"/>
    </source>
</evidence>
<dbReference type="CDD" id="cd04725">
    <property type="entry name" value="OMP_decarboxylase_like"/>
    <property type="match status" value="1"/>
</dbReference>
<feature type="binding site" evidence="9 11">
    <location>
        <position position="126"/>
    </location>
    <ligand>
        <name>substrate</name>
    </ligand>
</feature>
<evidence type="ECO:0000256" key="1">
    <source>
        <dbReference type="ARBA" id="ARBA00002356"/>
    </source>
</evidence>
<dbReference type="SUPFAM" id="SSF51366">
    <property type="entry name" value="Ribulose-phoshate binding barrel"/>
    <property type="match status" value="1"/>
</dbReference>
<feature type="binding site" evidence="9 11">
    <location>
        <position position="35"/>
    </location>
    <ligand>
        <name>substrate</name>
    </ligand>
</feature>
<dbReference type="GO" id="GO:0005829">
    <property type="term" value="C:cytosol"/>
    <property type="evidence" value="ECO:0007669"/>
    <property type="project" value="TreeGrafter"/>
</dbReference>
<evidence type="ECO:0000256" key="10">
    <source>
        <dbReference type="PIRSR" id="PIRSR614732-1"/>
    </source>
</evidence>
<feature type="domain" description="Orotidine 5'-phosphate decarboxylase" evidence="13">
    <location>
        <begin position="6"/>
        <end position="233"/>
    </location>
</feature>
<protein>
    <recommendedName>
        <fullName evidence="9">Orotidine 5'-phosphate decarboxylase</fullName>
        <ecNumber evidence="9">4.1.1.23</ecNumber>
    </recommendedName>
    <alternativeName>
        <fullName evidence="9">OMP decarboxylase</fullName>
        <shortName evidence="9">OMPDCase</shortName>
        <shortName evidence="9">OMPdecase</shortName>
    </alternativeName>
</protein>
<comment type="pathway">
    <text evidence="2 9 12">Pyrimidine metabolism; UMP biosynthesis via de novo pathway; UMP from orotate: step 2/2.</text>
</comment>
<feature type="active site" description="For OMPdecase activity" evidence="10">
    <location>
        <position position="64"/>
    </location>
</feature>
<feature type="active site" description="For OMPdecase activity" evidence="10">
    <location>
        <position position="67"/>
    </location>
</feature>
<feature type="binding site" evidence="9">
    <location>
        <begin position="62"/>
        <end position="71"/>
    </location>
    <ligand>
        <name>substrate</name>
    </ligand>
</feature>
<dbReference type="PANTHER" id="PTHR32119">
    <property type="entry name" value="OROTIDINE 5'-PHOSPHATE DECARBOXYLASE"/>
    <property type="match status" value="1"/>
</dbReference>
<feature type="active site" description="Proton donor" evidence="9">
    <location>
        <position position="64"/>
    </location>
</feature>
<comment type="similarity">
    <text evidence="8 9">Belongs to the OMP decarboxylase family. Type 1 subfamily.</text>
</comment>
<feature type="binding site" evidence="9 11">
    <location>
        <position position="217"/>
    </location>
    <ligand>
        <name>substrate</name>
    </ligand>
</feature>
<dbReference type="GO" id="GO:0044205">
    <property type="term" value="P:'de novo' UMP biosynthetic process"/>
    <property type="evidence" value="ECO:0007669"/>
    <property type="project" value="UniProtKB-UniRule"/>
</dbReference>
<dbReference type="NCBIfam" id="TIGR01740">
    <property type="entry name" value="pyrF"/>
    <property type="match status" value="1"/>
</dbReference>
<dbReference type="InterPro" id="IPR001754">
    <property type="entry name" value="OMPdeCOase_dom"/>
</dbReference>
<dbReference type="Proteomes" id="UP000286974">
    <property type="component" value="Unassembled WGS sequence"/>
</dbReference>
<evidence type="ECO:0000313" key="15">
    <source>
        <dbReference type="Proteomes" id="UP000286974"/>
    </source>
</evidence>
<dbReference type="InterPro" id="IPR013785">
    <property type="entry name" value="Aldolase_TIM"/>
</dbReference>
<dbReference type="PROSITE" id="PS00156">
    <property type="entry name" value="OMPDECASE"/>
    <property type="match status" value="1"/>
</dbReference>
<feature type="binding site" evidence="9 11">
    <location>
        <position position="12"/>
    </location>
    <ligand>
        <name>substrate</name>
    </ligand>
</feature>
<accession>A0A401FIS6</accession>
<dbReference type="NCBIfam" id="NF001273">
    <property type="entry name" value="PRK00230.1"/>
    <property type="match status" value="1"/>
</dbReference>
<dbReference type="STRING" id="1138822.PL11_003330"/>
<organism evidence="14 15">
    <name type="scientific">Lentilactobacillus kosonis</name>
    <dbReference type="NCBI Taxonomy" id="2810561"/>
    <lineage>
        <taxon>Bacteria</taxon>
        <taxon>Bacillati</taxon>
        <taxon>Bacillota</taxon>
        <taxon>Bacilli</taxon>
        <taxon>Lactobacillales</taxon>
        <taxon>Lactobacillaceae</taxon>
        <taxon>Lentilactobacillus</taxon>
    </lineage>
</organism>
<keyword evidence="15" id="KW-1185">Reference proteome</keyword>
<gene>
    <name evidence="9" type="primary">pyrF</name>
    <name evidence="14" type="ORF">NBRC111893_419</name>
</gene>
<evidence type="ECO:0000256" key="8">
    <source>
        <dbReference type="ARBA" id="ARBA00061012"/>
    </source>
</evidence>
<evidence type="ECO:0000256" key="7">
    <source>
        <dbReference type="ARBA" id="ARBA00049157"/>
    </source>
</evidence>
<reference evidence="14 15" key="1">
    <citation type="submission" date="2017-11" db="EMBL/GenBank/DDBJ databases">
        <title>Draft Genome Sequence of Lactobacillus curieae NBRC 111893 isolated from Koso, a Japanese sugar-Vegetable Fermented Beverage.</title>
        <authorList>
            <person name="Chiou T.Y."/>
            <person name="Oshima K."/>
            <person name="Suda W."/>
            <person name="Hattori M."/>
            <person name="Takahashi T."/>
        </authorList>
    </citation>
    <scope>NUCLEOTIDE SEQUENCE [LARGE SCALE GENOMIC DNA]</scope>
    <source>
        <strain evidence="14 15">NBRC111893</strain>
    </source>
</reference>
<comment type="caution">
    <text evidence="14">The sequence shown here is derived from an EMBL/GenBank/DDBJ whole genome shotgun (WGS) entry which is preliminary data.</text>
</comment>
<feature type="active site" description="For OMPdecase activity" evidence="10">
    <location>
        <position position="62"/>
    </location>
</feature>
<feature type="binding site" evidence="9 11">
    <location>
        <position position="218"/>
    </location>
    <ligand>
        <name>substrate</name>
    </ligand>
</feature>
<dbReference type="InterPro" id="IPR011060">
    <property type="entry name" value="RibuloseP-bd_barrel"/>
</dbReference>
<dbReference type="RefSeq" id="WP_125007751.1">
    <property type="nucleotide sequence ID" value="NZ_BEXA01000001.1"/>
</dbReference>
<evidence type="ECO:0000256" key="6">
    <source>
        <dbReference type="ARBA" id="ARBA00023239"/>
    </source>
</evidence>
<evidence type="ECO:0000313" key="14">
    <source>
        <dbReference type="EMBL" id="GAY72273.1"/>
    </source>
</evidence>
<comment type="function">
    <text evidence="1 9">Catalyzes the decarboxylation of orotidine 5'-monophosphate (OMP) to uridine 5'-monophosphate (UMP).</text>
</comment>
<dbReference type="InterPro" id="IPR047596">
    <property type="entry name" value="OMPdecase_bac"/>
</dbReference>
<dbReference type="GO" id="GO:0004590">
    <property type="term" value="F:orotidine-5'-phosphate decarboxylase activity"/>
    <property type="evidence" value="ECO:0007669"/>
    <property type="project" value="UniProtKB-UniRule"/>
</dbReference>
<dbReference type="Gene3D" id="3.20.20.70">
    <property type="entry name" value="Aldolase class I"/>
    <property type="match status" value="1"/>
</dbReference>
<dbReference type="HAMAP" id="MF_01200_B">
    <property type="entry name" value="OMPdecase_type1_B"/>
    <property type="match status" value="1"/>
</dbReference>
<keyword evidence="4 9" id="KW-0210">Decarboxylase</keyword>
<feature type="binding site" evidence="9 11">
    <location>
        <position position="197"/>
    </location>
    <ligand>
        <name>substrate</name>
    </ligand>
</feature>
<dbReference type="OrthoDB" id="9806203at2"/>
<evidence type="ECO:0000256" key="12">
    <source>
        <dbReference type="RuleBase" id="RU000512"/>
    </source>
</evidence>
<evidence type="ECO:0000256" key="4">
    <source>
        <dbReference type="ARBA" id="ARBA00022793"/>
    </source>
</evidence>